<evidence type="ECO:0000256" key="1">
    <source>
        <dbReference type="SAM" id="Phobius"/>
    </source>
</evidence>
<keyword evidence="1" id="KW-0472">Membrane</keyword>
<organism evidence="2 3">
    <name type="scientific">Corynebacterium matruchotii ATCC 14266</name>
    <dbReference type="NCBI Taxonomy" id="553207"/>
    <lineage>
        <taxon>Bacteria</taxon>
        <taxon>Bacillati</taxon>
        <taxon>Actinomycetota</taxon>
        <taxon>Actinomycetes</taxon>
        <taxon>Mycobacteriales</taxon>
        <taxon>Corynebacteriaceae</taxon>
        <taxon>Corynebacterium</taxon>
    </lineage>
</organism>
<comment type="caution">
    <text evidence="2">The sequence shown here is derived from an EMBL/GenBank/DDBJ whole genome shotgun (WGS) entry which is preliminary data.</text>
</comment>
<reference evidence="2" key="1">
    <citation type="submission" date="2010-08" db="EMBL/GenBank/DDBJ databases">
        <authorList>
            <person name="Harkins D.M."/>
            <person name="Madupu R."/>
            <person name="Durkin A.S."/>
            <person name="Torralba M."/>
            <person name="Methe B."/>
            <person name="Sutton G.G."/>
            <person name="Nelson K.E."/>
        </authorList>
    </citation>
    <scope>NUCLEOTIDE SEQUENCE [LARGE SCALE GENOMIC DNA]</scope>
    <source>
        <strain evidence="2">ATCC 14266</strain>
    </source>
</reference>
<keyword evidence="3" id="KW-1185">Reference proteome</keyword>
<sequence length="47" mass="4742">MLLGSGATSCGVESWGSVDVVVGGFVLDVFVELVDVMLVTLVSVALA</sequence>
<accession>E0DDB9</accession>
<keyword evidence="1" id="KW-1133">Transmembrane helix</keyword>
<evidence type="ECO:0000313" key="2">
    <source>
        <dbReference type="EMBL" id="EFM50196.1"/>
    </source>
</evidence>
<dbReference type="AlphaFoldDB" id="E0DDB9"/>
<protein>
    <submittedName>
        <fullName evidence="2">Uncharacterized protein</fullName>
    </submittedName>
</protein>
<dbReference type="Proteomes" id="UP000004218">
    <property type="component" value="Unassembled WGS sequence"/>
</dbReference>
<proteinExistence type="predicted"/>
<feature type="transmembrane region" description="Helical" evidence="1">
    <location>
        <begin position="20"/>
        <end position="46"/>
    </location>
</feature>
<evidence type="ECO:0000313" key="3">
    <source>
        <dbReference type="Proteomes" id="UP000004218"/>
    </source>
</evidence>
<name>E0DDB9_9CORY</name>
<gene>
    <name evidence="2" type="ORF">HMPREF0299_6321</name>
</gene>
<keyword evidence="1" id="KW-0812">Transmembrane</keyword>
<dbReference type="EMBL" id="ACSH02000002">
    <property type="protein sequence ID" value="EFM50196.1"/>
    <property type="molecule type" value="Genomic_DNA"/>
</dbReference>